<reference evidence="4 5" key="1">
    <citation type="journal article" date="2016" name="Nat. Commun.">
        <title>Thousands of microbial genomes shed light on interconnected biogeochemical processes in an aquifer system.</title>
        <authorList>
            <person name="Anantharaman K."/>
            <person name="Brown C.T."/>
            <person name="Hug L.A."/>
            <person name="Sharon I."/>
            <person name="Castelle C.J."/>
            <person name="Probst A.J."/>
            <person name="Thomas B.C."/>
            <person name="Singh A."/>
            <person name="Wilkins M.J."/>
            <person name="Karaoz U."/>
            <person name="Brodie E.L."/>
            <person name="Williams K.H."/>
            <person name="Hubbard S.S."/>
            <person name="Banfield J.F."/>
        </authorList>
    </citation>
    <scope>NUCLEOTIDE SEQUENCE [LARGE SCALE GENOMIC DNA]</scope>
</reference>
<feature type="compositionally biased region" description="Pro residues" evidence="2">
    <location>
        <begin position="603"/>
        <end position="613"/>
    </location>
</feature>
<feature type="compositionally biased region" description="Low complexity" evidence="2">
    <location>
        <begin position="541"/>
        <end position="569"/>
    </location>
</feature>
<dbReference type="EMBL" id="MFIX01000201">
    <property type="protein sequence ID" value="OGG01786.1"/>
    <property type="molecule type" value="Genomic_DNA"/>
</dbReference>
<sequence length="635" mass="67763">MKFKLTTILFLALLSTAGRLTAQDDLVKITVQPDNSEWDWQSYASKIAGKLAEEIDARVRQGIPKREFVVDSTAAVLEFRFRMDQNGILKNFFPLSQRNRYLLYLVQRSVRNLGSFAPLPESFPLFYFDGTLNIHCRMSPTRWYKRYYFEQPLDSLQEAPFDPVYVKLSKEPLLFYEPEVKDKAALLDEFRKRIGLSSEIQDTSSYTPLDFINRHVAVRIEYDSLSGSRSDSMLLKTRLEAALAEAGARIVENDFALEQQRAQEAAERLEEARKAALADSLAAAARRDSAAAAAAETLSAGKDSSGAEIKAPDEALKPGTAIAAGADSSGAAVSEESAKSAAAEPQKPGKEAVETGNKIAEEPARTEMPKAAAVDSLVLKARQDSLARARVEKEKEMEQEPPEIKRDLEEAFAKRAVTSYLVFSVGIARDSLPDTAFCRVRLFPSDKPKESKRKLKYRFASGKVLPDSLGRRLVARLTTPPPKPAPPPPPAPKPAAPPAAKTDSTARDTSAARATAPAGSTAAKPDSSAQDTAKTRITAPIDSAAAKAGGQAPAPAAKAATGAAIADSARVPADSLKAAPLTPSAPADSSNAARDSSAKAPVTVPPATQPAAPPKADSSAAPKDSATAAPAGGTP</sequence>
<feature type="region of interest" description="Disordered" evidence="2">
    <location>
        <begin position="470"/>
        <end position="635"/>
    </location>
</feature>
<feature type="compositionally biased region" description="Low complexity" evidence="2">
    <location>
        <begin position="614"/>
        <end position="635"/>
    </location>
</feature>
<feature type="compositionally biased region" description="Low complexity" evidence="2">
    <location>
        <begin position="584"/>
        <end position="602"/>
    </location>
</feature>
<gene>
    <name evidence="4" type="ORF">A3F83_04695</name>
</gene>
<feature type="chain" id="PRO_5009522558" evidence="3">
    <location>
        <begin position="23"/>
        <end position="635"/>
    </location>
</feature>
<keyword evidence="1" id="KW-0175">Coiled coil</keyword>
<accession>A0A1F5YNT2</accession>
<dbReference type="AlphaFoldDB" id="A0A1F5YNT2"/>
<evidence type="ECO:0000313" key="4">
    <source>
        <dbReference type="EMBL" id="OGG01786.1"/>
    </source>
</evidence>
<evidence type="ECO:0000313" key="5">
    <source>
        <dbReference type="Proteomes" id="UP000179129"/>
    </source>
</evidence>
<keyword evidence="3" id="KW-0732">Signal</keyword>
<organism evidence="4 5">
    <name type="scientific">Candidatus Glassbacteria bacterium RIFCSPLOWO2_12_FULL_58_11</name>
    <dbReference type="NCBI Taxonomy" id="1817867"/>
    <lineage>
        <taxon>Bacteria</taxon>
        <taxon>Candidatus Glassiibacteriota</taxon>
    </lineage>
</organism>
<feature type="compositionally biased region" description="Low complexity" evidence="2">
    <location>
        <begin position="498"/>
        <end position="525"/>
    </location>
</feature>
<evidence type="ECO:0000256" key="2">
    <source>
        <dbReference type="SAM" id="MobiDB-lite"/>
    </source>
</evidence>
<comment type="caution">
    <text evidence="4">The sequence shown here is derived from an EMBL/GenBank/DDBJ whole genome shotgun (WGS) entry which is preliminary data.</text>
</comment>
<evidence type="ECO:0000256" key="3">
    <source>
        <dbReference type="SAM" id="SignalP"/>
    </source>
</evidence>
<feature type="region of interest" description="Disordered" evidence="2">
    <location>
        <begin position="327"/>
        <end position="354"/>
    </location>
</feature>
<evidence type="ECO:0000256" key="1">
    <source>
        <dbReference type="SAM" id="Coils"/>
    </source>
</evidence>
<dbReference type="Proteomes" id="UP000179129">
    <property type="component" value="Unassembled WGS sequence"/>
</dbReference>
<proteinExistence type="predicted"/>
<name>A0A1F5YNT2_9BACT</name>
<feature type="compositionally biased region" description="Pro residues" evidence="2">
    <location>
        <begin position="479"/>
        <end position="497"/>
    </location>
</feature>
<protein>
    <submittedName>
        <fullName evidence="4">Uncharacterized protein</fullName>
    </submittedName>
</protein>
<feature type="coiled-coil region" evidence="1">
    <location>
        <begin position="252"/>
        <end position="279"/>
    </location>
</feature>
<feature type="signal peptide" evidence="3">
    <location>
        <begin position="1"/>
        <end position="22"/>
    </location>
</feature>
<feature type="compositionally biased region" description="Low complexity" evidence="2">
    <location>
        <begin position="327"/>
        <end position="344"/>
    </location>
</feature>